<proteinExistence type="predicted"/>
<accession>A0A8R2D4D5</accession>
<dbReference type="InterPro" id="IPR021109">
    <property type="entry name" value="Peptidase_aspartic_dom_sf"/>
</dbReference>
<protein>
    <recommendedName>
        <fullName evidence="3">Peptidase aspartic putative domain-containing protein</fullName>
    </recommendedName>
</protein>
<dbReference type="Gene3D" id="2.40.70.10">
    <property type="entry name" value="Acid Proteases"/>
    <property type="match status" value="1"/>
</dbReference>
<reference evidence="1" key="2">
    <citation type="submission" date="2022-06" db="UniProtKB">
        <authorList>
            <consortium name="EnsemblMetazoa"/>
        </authorList>
    </citation>
    <scope>IDENTIFICATION</scope>
</reference>
<name>A0A8R2D4D5_ACYPI</name>
<evidence type="ECO:0000313" key="2">
    <source>
        <dbReference type="Proteomes" id="UP000007819"/>
    </source>
</evidence>
<dbReference type="SUPFAM" id="SSF50630">
    <property type="entry name" value="Acid proteases"/>
    <property type="match status" value="1"/>
</dbReference>
<keyword evidence="2" id="KW-1185">Reference proteome</keyword>
<sequence>MMQPRMTVLRQQLRCLLPLKDLGPILLSTLLISVASIDQQKHTLRALLDTGNQVSFITKQCADRLFVTRRRCTTKISVFSGTPVNVVSGMTTITMSPVNQSEPSIPLDVLIVSKITDVTPQETIQATSWPHINQLDLADPTFHTPGQVDILLGADVAPAIFTGDRIAGLQHHPMAFGTVFGWVLMGPAEAMTPKPVTSMLVTSDSTLEQSLSIFWEMEEPPHKHHLFEPR</sequence>
<dbReference type="OrthoDB" id="6630993at2759"/>
<evidence type="ECO:0008006" key="3">
    <source>
        <dbReference type="Google" id="ProtNLM"/>
    </source>
</evidence>
<evidence type="ECO:0000313" key="1">
    <source>
        <dbReference type="EnsemblMetazoa" id="XP_016660804.1"/>
    </source>
</evidence>
<dbReference type="PANTHER" id="PTHR47331:SF1">
    <property type="entry name" value="GAG-LIKE PROTEIN"/>
    <property type="match status" value="1"/>
</dbReference>
<dbReference type="PANTHER" id="PTHR47331">
    <property type="entry name" value="PHD-TYPE DOMAIN-CONTAINING PROTEIN"/>
    <property type="match status" value="1"/>
</dbReference>
<organism evidence="1 2">
    <name type="scientific">Acyrthosiphon pisum</name>
    <name type="common">Pea aphid</name>
    <dbReference type="NCBI Taxonomy" id="7029"/>
    <lineage>
        <taxon>Eukaryota</taxon>
        <taxon>Metazoa</taxon>
        <taxon>Ecdysozoa</taxon>
        <taxon>Arthropoda</taxon>
        <taxon>Hexapoda</taxon>
        <taxon>Insecta</taxon>
        <taxon>Pterygota</taxon>
        <taxon>Neoptera</taxon>
        <taxon>Paraneoptera</taxon>
        <taxon>Hemiptera</taxon>
        <taxon>Sternorrhyncha</taxon>
        <taxon>Aphidomorpha</taxon>
        <taxon>Aphidoidea</taxon>
        <taxon>Aphididae</taxon>
        <taxon>Macrosiphini</taxon>
        <taxon>Acyrthosiphon</taxon>
    </lineage>
</organism>
<dbReference type="AlphaFoldDB" id="A0A8R2D4D5"/>
<reference evidence="2" key="1">
    <citation type="submission" date="2010-06" db="EMBL/GenBank/DDBJ databases">
        <authorList>
            <person name="Jiang H."/>
            <person name="Abraham K."/>
            <person name="Ali S."/>
            <person name="Alsbrooks S.L."/>
            <person name="Anim B.N."/>
            <person name="Anosike U.S."/>
            <person name="Attaway T."/>
            <person name="Bandaranaike D.P."/>
            <person name="Battles P.K."/>
            <person name="Bell S.N."/>
            <person name="Bell A.V."/>
            <person name="Beltran B."/>
            <person name="Bickham C."/>
            <person name="Bustamante Y."/>
            <person name="Caleb T."/>
            <person name="Canada A."/>
            <person name="Cardenas V."/>
            <person name="Carter K."/>
            <person name="Chacko J."/>
            <person name="Chandrabose M.N."/>
            <person name="Chavez D."/>
            <person name="Chavez A."/>
            <person name="Chen L."/>
            <person name="Chu H.-S."/>
            <person name="Claassen K.J."/>
            <person name="Cockrell R."/>
            <person name="Collins M."/>
            <person name="Cooper J.A."/>
            <person name="Cree A."/>
            <person name="Curry S.M."/>
            <person name="Da Y."/>
            <person name="Dao M.D."/>
            <person name="Das B."/>
            <person name="Davila M.-L."/>
            <person name="Davy-Carroll L."/>
            <person name="Denson S."/>
            <person name="Dinh H."/>
            <person name="Ebong V.E."/>
            <person name="Edwards J.R."/>
            <person name="Egan A."/>
            <person name="El-Daye J."/>
            <person name="Escobedo L."/>
            <person name="Fernandez S."/>
            <person name="Fernando P.R."/>
            <person name="Flagg N."/>
            <person name="Forbes L.D."/>
            <person name="Fowler R.G."/>
            <person name="Fu Q."/>
            <person name="Gabisi R.A."/>
            <person name="Ganer J."/>
            <person name="Garbino Pronczuk A."/>
            <person name="Garcia R.M."/>
            <person name="Garner T."/>
            <person name="Garrett T.E."/>
            <person name="Gonzalez D.A."/>
            <person name="Hamid H."/>
            <person name="Hawkins E.S."/>
            <person name="Hirani K."/>
            <person name="Hogues M.E."/>
            <person name="Hollins B."/>
            <person name="Hsiao C.-H."/>
            <person name="Jabil R."/>
            <person name="James M.L."/>
            <person name="Jhangiani S.N."/>
            <person name="Johnson B."/>
            <person name="Johnson Q."/>
            <person name="Joshi V."/>
            <person name="Kalu J.B."/>
            <person name="Kam C."/>
            <person name="Kashfia A."/>
            <person name="Keebler J."/>
            <person name="Kisamo H."/>
            <person name="Kovar C.L."/>
            <person name="Lago L.A."/>
            <person name="Lai C.-Y."/>
            <person name="Laidlaw J."/>
            <person name="Lara F."/>
            <person name="Le T.-K."/>
            <person name="Lee S.L."/>
            <person name="Legall F.H."/>
            <person name="Lemon S.J."/>
            <person name="Lewis L.R."/>
            <person name="Li B."/>
            <person name="Liu Y."/>
            <person name="Liu Y.-S."/>
            <person name="Lopez J."/>
            <person name="Lozado R.J."/>
            <person name="Lu J."/>
            <person name="Madu R.C."/>
            <person name="Maheshwari M."/>
            <person name="Maheshwari R."/>
            <person name="Malloy K."/>
            <person name="Martinez E."/>
            <person name="Mathew T."/>
            <person name="Mercado I.C."/>
            <person name="Mercado C."/>
            <person name="Meyer B."/>
            <person name="Montgomery K."/>
            <person name="Morgan M.B."/>
            <person name="Munidasa M."/>
            <person name="Nazareth L.V."/>
            <person name="Nelson J."/>
            <person name="Ng B.M."/>
            <person name="Nguyen N.B."/>
            <person name="Nguyen P.Q."/>
            <person name="Nguyen T."/>
            <person name="Obregon M."/>
            <person name="Okwuonu G.O."/>
            <person name="Onwere C.G."/>
            <person name="Orozco G."/>
            <person name="Parra A."/>
            <person name="Patel S."/>
            <person name="Patil S."/>
            <person name="Perez A."/>
            <person name="Perez Y."/>
            <person name="Pham C."/>
            <person name="Primus E.L."/>
            <person name="Pu L.-L."/>
            <person name="Puazo M."/>
            <person name="Qin X."/>
            <person name="Quiroz J.B."/>
            <person name="Reese J."/>
            <person name="Richards S."/>
            <person name="Rives C.M."/>
            <person name="Robberts R."/>
            <person name="Ruiz S.J."/>
            <person name="Ruiz M.J."/>
            <person name="Santibanez J."/>
            <person name="Schneider B.W."/>
            <person name="Sisson I."/>
            <person name="Smith M."/>
            <person name="Sodergren E."/>
            <person name="Song X.-Z."/>
            <person name="Song B.B."/>
            <person name="Summersgill H."/>
            <person name="Thelus R."/>
            <person name="Thornton R.D."/>
            <person name="Trejos Z.Y."/>
            <person name="Usmani K."/>
            <person name="Vattathil S."/>
            <person name="Villasana D."/>
            <person name="Walker D.L."/>
            <person name="Wang S."/>
            <person name="Wang K."/>
            <person name="White C.S."/>
            <person name="Williams A.C."/>
            <person name="Williamson J."/>
            <person name="Wilson K."/>
            <person name="Woghiren I.O."/>
            <person name="Woodworth J.R."/>
            <person name="Worley K.C."/>
            <person name="Wright R.A."/>
            <person name="Wu W."/>
            <person name="Young L."/>
            <person name="Zhang L."/>
            <person name="Zhang J."/>
            <person name="Zhu Y."/>
            <person name="Muzny D.M."/>
            <person name="Weinstock G."/>
            <person name="Gibbs R.A."/>
        </authorList>
    </citation>
    <scope>NUCLEOTIDE SEQUENCE [LARGE SCALE GENOMIC DNA]</scope>
    <source>
        <strain evidence="2">LSR1</strain>
    </source>
</reference>
<dbReference type="EnsemblMetazoa" id="XM_016805315.1">
    <property type="protein sequence ID" value="XP_016660804.1"/>
    <property type="gene ID" value="LOC107884024"/>
</dbReference>
<dbReference type="RefSeq" id="XP_016660804.1">
    <property type="nucleotide sequence ID" value="XM_016805315.1"/>
</dbReference>
<dbReference type="GeneID" id="107884024"/>
<dbReference type="Proteomes" id="UP000007819">
    <property type="component" value="Unassembled WGS sequence"/>
</dbReference>
<dbReference type="KEGG" id="api:107884024"/>